<reference evidence="2 3" key="1">
    <citation type="submission" date="2023-02" db="EMBL/GenBank/DDBJ databases">
        <title>Bacterial whole genome sequence for Curvibacter sp. HBC28.</title>
        <authorList>
            <person name="Le V."/>
            <person name="Ko S.-R."/>
            <person name="Ahn C.-Y."/>
            <person name="Oh H.-M."/>
        </authorList>
    </citation>
    <scope>NUCLEOTIDE SEQUENCE [LARGE SCALE GENOMIC DNA]</scope>
    <source>
        <strain evidence="2 3">HBC28</strain>
    </source>
</reference>
<dbReference type="InterPro" id="IPR031982">
    <property type="entry name" value="PilE-like"/>
</dbReference>
<sequence length="153" mass="16192">MRAPRTNHCPAPRPQGFTMIELMTTLTVIAVLTAVVLPAYVYYLQRARIPEATGALAAKQVAQEQLFQDSRSYFAPGTSACSTSGMAGSSYFSYAFSACTATSYVLAASGKAGTNMVGFTFTIDHNGNRATTTVPNGWAPASNCWVTAKGGRC</sequence>
<dbReference type="Pfam" id="PF16732">
    <property type="entry name" value="ComP_DUS"/>
    <property type="match status" value="1"/>
</dbReference>
<keyword evidence="1" id="KW-0472">Membrane</keyword>
<keyword evidence="3" id="KW-1185">Reference proteome</keyword>
<gene>
    <name evidence="2" type="ORF">PSQ39_19725</name>
</gene>
<dbReference type="EMBL" id="JAQSIO010000010">
    <property type="protein sequence ID" value="MDD0816872.1"/>
    <property type="molecule type" value="Genomic_DNA"/>
</dbReference>
<dbReference type="InterPro" id="IPR045584">
    <property type="entry name" value="Pilin-like"/>
</dbReference>
<dbReference type="RefSeq" id="WP_273929062.1">
    <property type="nucleotide sequence ID" value="NZ_JAQSIO010000010.1"/>
</dbReference>
<evidence type="ECO:0000313" key="3">
    <source>
        <dbReference type="Proteomes" id="UP001528672"/>
    </source>
</evidence>
<proteinExistence type="predicted"/>
<dbReference type="NCBIfam" id="TIGR02532">
    <property type="entry name" value="IV_pilin_GFxxxE"/>
    <property type="match status" value="1"/>
</dbReference>
<name>A0ABT5MM06_9BURK</name>
<accession>A0ABT5MM06</accession>
<comment type="caution">
    <text evidence="2">The sequence shown here is derived from an EMBL/GenBank/DDBJ whole genome shotgun (WGS) entry which is preliminary data.</text>
</comment>
<dbReference type="Pfam" id="PF07963">
    <property type="entry name" value="N_methyl"/>
    <property type="match status" value="1"/>
</dbReference>
<keyword evidence="1" id="KW-0812">Transmembrane</keyword>
<dbReference type="InterPro" id="IPR012902">
    <property type="entry name" value="N_methyl_site"/>
</dbReference>
<keyword evidence="1" id="KW-1133">Transmembrane helix</keyword>
<dbReference type="Gene3D" id="3.30.700.10">
    <property type="entry name" value="Glycoprotein, Type 4 Pilin"/>
    <property type="match status" value="1"/>
</dbReference>
<protein>
    <submittedName>
        <fullName evidence="2">Type IV pilin protein</fullName>
    </submittedName>
</protein>
<dbReference type="SUPFAM" id="SSF54523">
    <property type="entry name" value="Pili subunits"/>
    <property type="match status" value="1"/>
</dbReference>
<feature type="transmembrane region" description="Helical" evidence="1">
    <location>
        <begin position="22"/>
        <end position="43"/>
    </location>
</feature>
<organism evidence="2 3">
    <name type="scientific">Curvibacter microcysteis</name>
    <dbReference type="NCBI Taxonomy" id="3026419"/>
    <lineage>
        <taxon>Bacteria</taxon>
        <taxon>Pseudomonadati</taxon>
        <taxon>Pseudomonadota</taxon>
        <taxon>Betaproteobacteria</taxon>
        <taxon>Burkholderiales</taxon>
        <taxon>Comamonadaceae</taxon>
        <taxon>Curvibacter</taxon>
    </lineage>
</organism>
<dbReference type="Proteomes" id="UP001528672">
    <property type="component" value="Unassembled WGS sequence"/>
</dbReference>
<evidence type="ECO:0000256" key="1">
    <source>
        <dbReference type="SAM" id="Phobius"/>
    </source>
</evidence>
<evidence type="ECO:0000313" key="2">
    <source>
        <dbReference type="EMBL" id="MDD0816872.1"/>
    </source>
</evidence>